<evidence type="ECO:0000256" key="8">
    <source>
        <dbReference type="ARBA" id="ARBA00023211"/>
    </source>
</evidence>
<proteinExistence type="predicted"/>
<evidence type="ECO:0000256" key="7">
    <source>
        <dbReference type="ARBA" id="ARBA00023080"/>
    </source>
</evidence>
<dbReference type="EC" id="3.6.1.73" evidence="9"/>
<evidence type="ECO:0000313" key="14">
    <source>
        <dbReference type="Proteomes" id="UP000743899"/>
    </source>
</evidence>
<dbReference type="InterPro" id="IPR029001">
    <property type="entry name" value="ITPase-like_fam"/>
</dbReference>
<keyword evidence="6" id="KW-0460">Magnesium</keyword>
<dbReference type="Pfam" id="PF01931">
    <property type="entry name" value="NTPase_I-T"/>
    <property type="match status" value="1"/>
</dbReference>
<comment type="catalytic activity">
    <reaction evidence="11">
        <text>XTP + H2O = XDP + phosphate + H(+)</text>
        <dbReference type="Rhea" id="RHEA:28406"/>
        <dbReference type="ChEBI" id="CHEBI:15377"/>
        <dbReference type="ChEBI" id="CHEBI:15378"/>
        <dbReference type="ChEBI" id="CHEBI:43474"/>
        <dbReference type="ChEBI" id="CHEBI:59884"/>
        <dbReference type="ChEBI" id="CHEBI:61314"/>
        <dbReference type="EC" id="3.6.1.73"/>
    </reaction>
</comment>
<evidence type="ECO:0000313" key="13">
    <source>
        <dbReference type="EMBL" id="NCU18949.1"/>
    </source>
</evidence>
<dbReference type="SUPFAM" id="SSF52972">
    <property type="entry name" value="ITPase-like"/>
    <property type="match status" value="1"/>
</dbReference>
<evidence type="ECO:0000256" key="6">
    <source>
        <dbReference type="ARBA" id="ARBA00022842"/>
    </source>
</evidence>
<accession>A0ABX0A668</accession>
<comment type="caution">
    <text evidence="13">The sequence shown here is derived from an EMBL/GenBank/DDBJ whole genome shotgun (WGS) entry which is preliminary data.</text>
</comment>
<reference evidence="13 14" key="1">
    <citation type="submission" date="2020-01" db="EMBL/GenBank/DDBJ databases">
        <title>A novel Bacillus sp. from Pasinler.</title>
        <authorList>
            <person name="Adiguzel A."/>
            <person name="Ay H."/>
            <person name="Baltaci M.O."/>
        </authorList>
    </citation>
    <scope>NUCLEOTIDE SEQUENCE [LARGE SCALE GENOMIC DNA]</scope>
    <source>
        <strain evidence="13 14">P1</strain>
    </source>
</reference>
<dbReference type="PANTHER" id="PTHR34699">
    <property type="match status" value="1"/>
</dbReference>
<comment type="catalytic activity">
    <reaction evidence="10">
        <text>ITP + H2O = IDP + phosphate + H(+)</text>
        <dbReference type="Rhea" id="RHEA:28330"/>
        <dbReference type="ChEBI" id="CHEBI:15377"/>
        <dbReference type="ChEBI" id="CHEBI:15378"/>
        <dbReference type="ChEBI" id="CHEBI:43474"/>
        <dbReference type="ChEBI" id="CHEBI:58280"/>
        <dbReference type="ChEBI" id="CHEBI:61402"/>
        <dbReference type="EC" id="3.6.1.73"/>
    </reaction>
</comment>
<keyword evidence="3" id="KW-0479">Metal-binding</keyword>
<dbReference type="Proteomes" id="UP000743899">
    <property type="component" value="Unassembled WGS sequence"/>
</dbReference>
<dbReference type="NCBIfam" id="NF002850">
    <property type="entry name" value="PRK03114.1"/>
    <property type="match status" value="1"/>
</dbReference>
<keyword evidence="4" id="KW-0547">Nucleotide-binding</keyword>
<keyword evidence="14" id="KW-1185">Reference proteome</keyword>
<feature type="domain" description="Non-canonical purine NTP phosphatase/PRRC1" evidence="12">
    <location>
        <begin position="6"/>
        <end position="160"/>
    </location>
</feature>
<evidence type="ECO:0000256" key="10">
    <source>
        <dbReference type="ARBA" id="ARBA00048174"/>
    </source>
</evidence>
<dbReference type="RefSeq" id="WP_161921776.1">
    <property type="nucleotide sequence ID" value="NZ_JAACYS010000096.1"/>
</dbReference>
<gene>
    <name evidence="13" type="ORF">GW534_14840</name>
</gene>
<protein>
    <recommendedName>
        <fullName evidence="9">inosine/xanthosine triphosphatase</fullName>
        <ecNumber evidence="9">3.6.1.73</ecNumber>
    </recommendedName>
</protein>
<dbReference type="PANTHER" id="PTHR34699:SF2">
    <property type="entry name" value="NON-CANONICAL PURINE NTP PHOSPHATASE_PRRC1 DOMAIN-CONTAINING PROTEIN"/>
    <property type="match status" value="1"/>
</dbReference>
<dbReference type="EMBL" id="JAACYS010000096">
    <property type="protein sequence ID" value="NCU18949.1"/>
    <property type="molecule type" value="Genomic_DNA"/>
</dbReference>
<keyword evidence="8" id="KW-0464">Manganese</keyword>
<evidence type="ECO:0000256" key="3">
    <source>
        <dbReference type="ARBA" id="ARBA00022723"/>
    </source>
</evidence>
<organism evidence="13 14">
    <name type="scientific">Pallidibacillus pasinlerensis</name>
    <dbReference type="NCBI Taxonomy" id="2703818"/>
    <lineage>
        <taxon>Bacteria</taxon>
        <taxon>Bacillati</taxon>
        <taxon>Bacillota</taxon>
        <taxon>Bacilli</taxon>
        <taxon>Bacillales</taxon>
        <taxon>Bacillaceae</taxon>
        <taxon>Pallidibacillus</taxon>
    </lineage>
</organism>
<sequence>MKIVVGTKNPAKLQAVKNVFGTEMDIIGIKVPSGVSEQPFSDDETITGAINRAKKAVAETDRTLGIGLEGGVTETPFGLMLCNWGAVVVKGYEEHPLIAGGARILLPEVISERLRQGEELGPVMDEFCKKENIRSHEGAIGIFTNGTVNRDDMFTHVVKMLKGQLEYAIIQKQIKL</sequence>
<keyword evidence="7" id="KW-0546">Nucleotide metabolism</keyword>
<evidence type="ECO:0000259" key="12">
    <source>
        <dbReference type="Pfam" id="PF01931"/>
    </source>
</evidence>
<evidence type="ECO:0000256" key="1">
    <source>
        <dbReference type="ARBA" id="ARBA00001936"/>
    </source>
</evidence>
<dbReference type="InterPro" id="IPR050299">
    <property type="entry name" value="YjjX_NTPase"/>
</dbReference>
<dbReference type="Gene3D" id="3.90.950.10">
    <property type="match status" value="1"/>
</dbReference>
<evidence type="ECO:0000256" key="9">
    <source>
        <dbReference type="ARBA" id="ARBA00038901"/>
    </source>
</evidence>
<comment type="cofactor">
    <cofactor evidence="1">
        <name>Mn(2+)</name>
        <dbReference type="ChEBI" id="CHEBI:29035"/>
    </cofactor>
</comment>
<evidence type="ECO:0000256" key="4">
    <source>
        <dbReference type="ARBA" id="ARBA00022741"/>
    </source>
</evidence>
<dbReference type="InterPro" id="IPR026533">
    <property type="entry name" value="NTPase/PRRC1"/>
</dbReference>
<evidence type="ECO:0000256" key="5">
    <source>
        <dbReference type="ARBA" id="ARBA00022801"/>
    </source>
</evidence>
<evidence type="ECO:0000256" key="11">
    <source>
        <dbReference type="ARBA" id="ARBA00048781"/>
    </source>
</evidence>
<keyword evidence="5" id="KW-0378">Hydrolase</keyword>
<name>A0ABX0A668_9BACI</name>
<evidence type="ECO:0000256" key="2">
    <source>
        <dbReference type="ARBA" id="ARBA00001946"/>
    </source>
</evidence>
<comment type="cofactor">
    <cofactor evidence="2">
        <name>Mg(2+)</name>
        <dbReference type="ChEBI" id="CHEBI:18420"/>
    </cofactor>
</comment>